<dbReference type="KEGG" id="foc:113214386"/>
<dbReference type="RefSeq" id="XP_026289520.2">
    <property type="nucleotide sequence ID" value="XM_026433735.2"/>
</dbReference>
<protein>
    <submittedName>
        <fullName evidence="4">Uncharacterized protein LOC113214386</fullName>
    </submittedName>
</protein>
<organism evidence="3 4">
    <name type="scientific">Frankliniella occidentalis</name>
    <name type="common">Western flower thrips</name>
    <name type="synonym">Euthrips occidentalis</name>
    <dbReference type="NCBI Taxonomy" id="133901"/>
    <lineage>
        <taxon>Eukaryota</taxon>
        <taxon>Metazoa</taxon>
        <taxon>Ecdysozoa</taxon>
        <taxon>Arthropoda</taxon>
        <taxon>Hexapoda</taxon>
        <taxon>Insecta</taxon>
        <taxon>Pterygota</taxon>
        <taxon>Neoptera</taxon>
        <taxon>Paraneoptera</taxon>
        <taxon>Thysanoptera</taxon>
        <taxon>Terebrantia</taxon>
        <taxon>Thripoidea</taxon>
        <taxon>Thripidae</taxon>
        <taxon>Frankliniella</taxon>
    </lineage>
</organism>
<evidence type="ECO:0000256" key="1">
    <source>
        <dbReference type="SAM" id="MobiDB-lite"/>
    </source>
</evidence>
<evidence type="ECO:0000313" key="3">
    <source>
        <dbReference type="Proteomes" id="UP000504606"/>
    </source>
</evidence>
<dbReference type="AlphaFoldDB" id="A0A6J1TCT9"/>
<feature type="region of interest" description="Disordered" evidence="1">
    <location>
        <begin position="214"/>
        <end position="251"/>
    </location>
</feature>
<name>A0A6J1TCT9_FRAOC</name>
<dbReference type="OrthoDB" id="8062658at2759"/>
<sequence length="467" mass="48913">MSAALLLLCSWVASRGLAGAMPGPPSPLGRLGPLGPLTLSLLAAVAEASGRGALSRVLVPGPMGLVPGPRMDYDEWTPLGHGDPLKNDPTYDYVPPVLDRVHYWMEPKDSGARRDEAFVKYVDSSVPVPPTMLVPPPPPPPPPPATSTTPGPLPQGPPPASAYSSLNPFHHFEDRPVVPNVLFEEKPLFEAPLVQLQPQVQQPQVPQPNVLAQVVPPAPQAPPPPLPPATAPFFDKPRATPPPLASESSNVVVQDVEKPLLGPVNPAWSAAVAGNSASSRPALKQASDKPNGSRLDGKPTPGKLAFPGPNAVRAPPGKPLRFDDQPPPPQQPRPPPPPSPKPSTMSPTTPASTSTALPSPPTTARPGASTASPSDTINSLVRGLLNKEVVTTVSTLTTDPLFAHYKQPVTPVNVHGPAYVIIQGHSKVKTYGPVLRRHDPPGHGHGGPPPGQRGTPKGTPARRYALQ</sequence>
<evidence type="ECO:0000313" key="4">
    <source>
        <dbReference type="RefSeq" id="XP_026289520.2"/>
    </source>
</evidence>
<feature type="compositionally biased region" description="Pro residues" evidence="1">
    <location>
        <begin position="216"/>
        <end position="230"/>
    </location>
</feature>
<keyword evidence="2" id="KW-0732">Signal</keyword>
<accession>A0A6J1TCT9</accession>
<feature type="region of interest" description="Disordered" evidence="1">
    <location>
        <begin position="272"/>
        <end position="375"/>
    </location>
</feature>
<feature type="compositionally biased region" description="Pro residues" evidence="1">
    <location>
        <begin position="129"/>
        <end position="160"/>
    </location>
</feature>
<feature type="signal peptide" evidence="2">
    <location>
        <begin position="1"/>
        <end position="18"/>
    </location>
</feature>
<gene>
    <name evidence="4" type="primary">LOC113214386</name>
</gene>
<dbReference type="GeneID" id="113214386"/>
<dbReference type="Proteomes" id="UP000504606">
    <property type="component" value="Unplaced"/>
</dbReference>
<evidence type="ECO:0000256" key="2">
    <source>
        <dbReference type="SAM" id="SignalP"/>
    </source>
</evidence>
<reference evidence="4" key="1">
    <citation type="submission" date="2025-08" db="UniProtKB">
        <authorList>
            <consortium name="RefSeq"/>
        </authorList>
    </citation>
    <scope>IDENTIFICATION</scope>
    <source>
        <tissue evidence="4">Whole organism</tissue>
    </source>
</reference>
<feature type="compositionally biased region" description="Pro residues" evidence="1">
    <location>
        <begin position="325"/>
        <end position="341"/>
    </location>
</feature>
<feature type="compositionally biased region" description="Low complexity" evidence="1">
    <location>
        <begin position="342"/>
        <end position="357"/>
    </location>
</feature>
<proteinExistence type="predicted"/>
<feature type="chain" id="PRO_5039116004" evidence="2">
    <location>
        <begin position="19"/>
        <end position="467"/>
    </location>
</feature>
<keyword evidence="3" id="KW-1185">Reference proteome</keyword>
<feature type="region of interest" description="Disordered" evidence="1">
    <location>
        <begin position="433"/>
        <end position="467"/>
    </location>
</feature>
<feature type="region of interest" description="Disordered" evidence="1">
    <location>
        <begin position="129"/>
        <end position="165"/>
    </location>
</feature>